<reference evidence="2" key="1">
    <citation type="submission" date="2017-01" db="EMBL/GenBank/DDBJ databases">
        <authorList>
            <person name="Wang Y."/>
            <person name="White M."/>
            <person name="Kvist S."/>
            <person name="Moncalvo J.-M."/>
        </authorList>
    </citation>
    <scope>NUCLEOTIDE SEQUENCE [LARGE SCALE GENOMIC DNA]</scope>
    <source>
        <strain evidence="2">COL-18-3</strain>
    </source>
</reference>
<proteinExistence type="predicted"/>
<gene>
    <name evidence="1" type="ORF">AX774_g3767</name>
</gene>
<evidence type="ECO:0000313" key="1">
    <source>
        <dbReference type="EMBL" id="OMH82746.1"/>
    </source>
</evidence>
<dbReference type="AlphaFoldDB" id="A0A1R1PP37"/>
<evidence type="ECO:0000313" key="2">
    <source>
        <dbReference type="Proteomes" id="UP000188320"/>
    </source>
</evidence>
<organism evidence="1 2">
    <name type="scientific">Zancudomyces culisetae</name>
    <name type="common">Gut fungus</name>
    <name type="synonym">Smittium culisetae</name>
    <dbReference type="NCBI Taxonomy" id="1213189"/>
    <lineage>
        <taxon>Eukaryota</taxon>
        <taxon>Fungi</taxon>
        <taxon>Fungi incertae sedis</taxon>
        <taxon>Zoopagomycota</taxon>
        <taxon>Kickxellomycotina</taxon>
        <taxon>Harpellomycetes</taxon>
        <taxon>Harpellales</taxon>
        <taxon>Legeriomycetaceae</taxon>
        <taxon>Zancudomyces</taxon>
    </lineage>
</organism>
<dbReference type="Proteomes" id="UP000188320">
    <property type="component" value="Unassembled WGS sequence"/>
</dbReference>
<protein>
    <submittedName>
        <fullName evidence="1">Uncharacterized protein</fullName>
    </submittedName>
</protein>
<dbReference type="EMBL" id="LSSK01000603">
    <property type="protein sequence ID" value="OMH82746.1"/>
    <property type="molecule type" value="Genomic_DNA"/>
</dbReference>
<accession>A0A1R1PP37</accession>
<sequence length="122" mass="13606">MYFKYALGIFKHKIKINFLATSSLLLASGLATSGDIPRIQVPNTSGIAGNTANHYKRYKRDEPGFEIQFFKKISYKIGLGTILIQTNCCYNLPNIGSASLMVDDVKVGLEQTGRMFHTWLIA</sequence>
<keyword evidence="2" id="KW-1185">Reference proteome</keyword>
<comment type="caution">
    <text evidence="1">The sequence shown here is derived from an EMBL/GenBank/DDBJ whole genome shotgun (WGS) entry which is preliminary data.</text>
</comment>
<name>A0A1R1PP37_ZANCU</name>